<organism evidence="9 10">
    <name type="scientific">Leptosia nina</name>
    <dbReference type="NCBI Taxonomy" id="320188"/>
    <lineage>
        <taxon>Eukaryota</taxon>
        <taxon>Metazoa</taxon>
        <taxon>Ecdysozoa</taxon>
        <taxon>Arthropoda</taxon>
        <taxon>Hexapoda</taxon>
        <taxon>Insecta</taxon>
        <taxon>Pterygota</taxon>
        <taxon>Neoptera</taxon>
        <taxon>Endopterygota</taxon>
        <taxon>Lepidoptera</taxon>
        <taxon>Glossata</taxon>
        <taxon>Ditrysia</taxon>
        <taxon>Papilionoidea</taxon>
        <taxon>Pieridae</taxon>
        <taxon>Pierinae</taxon>
        <taxon>Leptosia</taxon>
    </lineage>
</organism>
<proteinExistence type="inferred from homology"/>
<comment type="catalytic activity">
    <reaction evidence="7">
        <text>N(6)-methyl-AMP + H2O + H(+) = IMP + methylamine</text>
        <dbReference type="Rhea" id="RHEA:16001"/>
        <dbReference type="ChEBI" id="CHEBI:15377"/>
        <dbReference type="ChEBI" id="CHEBI:15378"/>
        <dbReference type="ChEBI" id="CHEBI:58053"/>
        <dbReference type="ChEBI" id="CHEBI:59338"/>
        <dbReference type="ChEBI" id="CHEBI:144842"/>
    </reaction>
    <physiologicalReaction direction="left-to-right" evidence="7">
        <dbReference type="Rhea" id="RHEA:16002"/>
    </physiologicalReaction>
</comment>
<keyword evidence="6" id="KW-0546">Nucleotide metabolism</keyword>
<dbReference type="CDD" id="cd00443">
    <property type="entry name" value="ADA_AMPD"/>
    <property type="match status" value="1"/>
</dbReference>
<dbReference type="GO" id="GO:0046872">
    <property type="term" value="F:metal ion binding"/>
    <property type="evidence" value="ECO:0007669"/>
    <property type="project" value="UniProtKB-KW"/>
</dbReference>
<evidence type="ECO:0000313" key="9">
    <source>
        <dbReference type="EMBL" id="CAK1551621.1"/>
    </source>
</evidence>
<evidence type="ECO:0000256" key="2">
    <source>
        <dbReference type="ARBA" id="ARBA00006676"/>
    </source>
</evidence>
<reference evidence="9 10" key="1">
    <citation type="submission" date="2023-11" db="EMBL/GenBank/DDBJ databases">
        <authorList>
            <person name="Okamura Y."/>
        </authorList>
    </citation>
    <scope>NUCLEOTIDE SEQUENCE [LARGE SCALE GENOMIC DNA]</scope>
</reference>
<dbReference type="GO" id="GO:0009117">
    <property type="term" value="P:nucleotide metabolic process"/>
    <property type="evidence" value="ECO:0007669"/>
    <property type="project" value="UniProtKB-KW"/>
</dbReference>
<evidence type="ECO:0000256" key="1">
    <source>
        <dbReference type="ARBA" id="ARBA00001947"/>
    </source>
</evidence>
<evidence type="ECO:0000259" key="8">
    <source>
        <dbReference type="Pfam" id="PF00962"/>
    </source>
</evidence>
<protein>
    <recommendedName>
        <fullName evidence="8">Adenosine deaminase domain-containing protein</fullName>
    </recommendedName>
</protein>
<evidence type="ECO:0000256" key="5">
    <source>
        <dbReference type="ARBA" id="ARBA00022833"/>
    </source>
</evidence>
<keyword evidence="10" id="KW-1185">Reference proteome</keyword>
<dbReference type="Gene3D" id="3.20.20.140">
    <property type="entry name" value="Metal-dependent hydrolases"/>
    <property type="match status" value="1"/>
</dbReference>
<feature type="domain" description="Adenosine deaminase" evidence="8">
    <location>
        <begin position="11"/>
        <end position="337"/>
    </location>
</feature>
<dbReference type="GO" id="GO:0006154">
    <property type="term" value="P:adenosine catabolic process"/>
    <property type="evidence" value="ECO:0007669"/>
    <property type="project" value="TreeGrafter"/>
</dbReference>
<evidence type="ECO:0000313" key="10">
    <source>
        <dbReference type="Proteomes" id="UP001497472"/>
    </source>
</evidence>
<keyword evidence="5" id="KW-0862">Zinc</keyword>
<comment type="cofactor">
    <cofactor evidence="1">
        <name>Zn(2+)</name>
        <dbReference type="ChEBI" id="CHEBI:29105"/>
    </cofactor>
</comment>
<dbReference type="InterPro" id="IPR001365">
    <property type="entry name" value="A_deaminase_dom"/>
</dbReference>
<dbReference type="Proteomes" id="UP001497472">
    <property type="component" value="Unassembled WGS sequence"/>
</dbReference>
<evidence type="ECO:0000256" key="7">
    <source>
        <dbReference type="ARBA" id="ARBA00048787"/>
    </source>
</evidence>
<dbReference type="EMBL" id="CAVLEF010000132">
    <property type="protein sequence ID" value="CAK1551621.1"/>
    <property type="molecule type" value="Genomic_DNA"/>
</dbReference>
<dbReference type="PANTHER" id="PTHR11409:SF42">
    <property type="entry name" value="ADENOSINE DEAMINASE-LIKE PROTEIN"/>
    <property type="match status" value="1"/>
</dbReference>
<dbReference type="GO" id="GO:0046103">
    <property type="term" value="P:inosine biosynthetic process"/>
    <property type="evidence" value="ECO:0007669"/>
    <property type="project" value="TreeGrafter"/>
</dbReference>
<dbReference type="InterPro" id="IPR006330">
    <property type="entry name" value="Ado/ade_deaminase"/>
</dbReference>
<accession>A0AAV1JS05</accession>
<comment type="similarity">
    <text evidence="2">Belongs to the metallo-dependent hydrolases superfamily. Adenosine and AMP deaminases family.</text>
</comment>
<gene>
    <name evidence="9" type="ORF">LNINA_LOCUS10743</name>
</gene>
<evidence type="ECO:0000256" key="4">
    <source>
        <dbReference type="ARBA" id="ARBA00022801"/>
    </source>
</evidence>
<dbReference type="PANTHER" id="PTHR11409">
    <property type="entry name" value="ADENOSINE DEAMINASE"/>
    <property type="match status" value="1"/>
</dbReference>
<keyword evidence="4" id="KW-0378">Hydrolase</keyword>
<name>A0AAV1JS05_9NEOP</name>
<evidence type="ECO:0000256" key="6">
    <source>
        <dbReference type="ARBA" id="ARBA00023080"/>
    </source>
</evidence>
<dbReference type="SUPFAM" id="SSF51556">
    <property type="entry name" value="Metallo-dependent hydrolases"/>
    <property type="match status" value="1"/>
</dbReference>
<dbReference type="AlphaFoldDB" id="A0AAV1JS05"/>
<dbReference type="Pfam" id="PF00962">
    <property type="entry name" value="A_deaminase"/>
    <property type="match status" value="1"/>
</dbReference>
<dbReference type="InterPro" id="IPR032466">
    <property type="entry name" value="Metal_Hydrolase"/>
</dbReference>
<dbReference type="GO" id="GO:0004000">
    <property type="term" value="F:adenosine deaminase activity"/>
    <property type="evidence" value="ECO:0007669"/>
    <property type="project" value="TreeGrafter"/>
</dbReference>
<comment type="caution">
    <text evidence="9">The sequence shown here is derived from an EMBL/GenBank/DDBJ whole genome shotgun (WGS) entry which is preliminary data.</text>
</comment>
<evidence type="ECO:0000256" key="3">
    <source>
        <dbReference type="ARBA" id="ARBA00022723"/>
    </source>
</evidence>
<keyword evidence="3" id="KW-0479">Metal-binding</keyword>
<sequence length="349" mass="39237">MDLNKLCPEIPKVELHAHLNGSLSRATMLQLKRYYADVGITDTSDAFLDEFQIGAGDTRNLSDCFQVFNIAHRLTRTPEALAMATTLTLKEFQEDGCCYIELRSTPRETPFMTCRQYIETIAEAMRNNAHLPIKSRLIVSINRTSSIKEAESIAELAISFHKQYPDIIVGIELSGDPNVGRFEDFIPALTSARFAGLKVTLHCGEVCNPQEVMEMIQFKPDRIGHGVCIHPDFGGTEETWQALCKSQIPVEICLTSNINTKSTPDYNSHHFKEFYKANVPVIICTDDKGVFSTSLSQEYRICADVFDLQPAQLAKLALNAVDHIFAEEERKAIKEKILNFINKNSLENV</sequence>